<dbReference type="RefSeq" id="XP_031858989.2">
    <property type="nucleotide sequence ID" value="XM_032006786.2"/>
</dbReference>
<evidence type="ECO:0000256" key="1">
    <source>
        <dbReference type="SAM" id="MobiDB-lite"/>
    </source>
</evidence>
<organism evidence="2 3">
    <name type="scientific">Kwoniella shandongensis</name>
    <dbReference type="NCBI Taxonomy" id="1734106"/>
    <lineage>
        <taxon>Eukaryota</taxon>
        <taxon>Fungi</taxon>
        <taxon>Dikarya</taxon>
        <taxon>Basidiomycota</taxon>
        <taxon>Agaricomycotina</taxon>
        <taxon>Tremellomycetes</taxon>
        <taxon>Tremellales</taxon>
        <taxon>Cryptococcaceae</taxon>
        <taxon>Kwoniella</taxon>
    </lineage>
</organism>
<feature type="region of interest" description="Disordered" evidence="1">
    <location>
        <begin position="276"/>
        <end position="300"/>
    </location>
</feature>
<proteinExistence type="predicted"/>
<evidence type="ECO:0000313" key="2">
    <source>
        <dbReference type="EMBL" id="WWD19429.1"/>
    </source>
</evidence>
<dbReference type="EMBL" id="CP144057">
    <property type="protein sequence ID" value="WWD19429.1"/>
    <property type="molecule type" value="Genomic_DNA"/>
</dbReference>
<gene>
    <name evidence="2" type="ORF">CI109_103889</name>
</gene>
<evidence type="ECO:0000313" key="3">
    <source>
        <dbReference type="Proteomes" id="UP000322225"/>
    </source>
</evidence>
<reference evidence="2" key="2">
    <citation type="submission" date="2024-01" db="EMBL/GenBank/DDBJ databases">
        <title>Comparative genomics of Cryptococcus and Kwoniella reveals pathogenesis evolution and contrasting modes of karyotype evolution via chromosome fusion or intercentromeric recombination.</title>
        <authorList>
            <person name="Coelho M.A."/>
            <person name="David-Palma M."/>
            <person name="Shea T."/>
            <person name="Bowers K."/>
            <person name="McGinley-Smith S."/>
            <person name="Mohammad A.W."/>
            <person name="Gnirke A."/>
            <person name="Yurkov A.M."/>
            <person name="Nowrousian M."/>
            <person name="Sun S."/>
            <person name="Cuomo C.A."/>
            <person name="Heitman J."/>
        </authorList>
    </citation>
    <scope>NUCLEOTIDE SEQUENCE</scope>
    <source>
        <strain evidence="2">CBS 12478</strain>
    </source>
</reference>
<feature type="region of interest" description="Disordered" evidence="1">
    <location>
        <begin position="140"/>
        <end position="167"/>
    </location>
</feature>
<dbReference type="AlphaFoldDB" id="A0AAJ8LKD1"/>
<accession>A0AAJ8LKD1</accession>
<sequence length="300" mass="33642">MKTQLKHGWERYVTSLWRLNAGSRQISSALLTSFCILSYDIHSQVLVSMSTSSTEYVYEVVCTTEDNWDRMNDAHETMFTTYSPEQAIAGVRLAWRQQEQEMGDDYFDDVQEGGEGLNFEISGRCPEGENLRVHIERHALPPRPAPRPAPVRAVPAPSPVTAQSSALEPTPLPTVYTLVSTTYAHHTERTGKEKLVGKVVYSSLLEANQAARKYLIVNVCHRKVPKGDDDWGDGLDSEERHVDSTSQAYFGEARFISDRVDTATVEVRPMQVQYPKVTKGKKRASTGEAARPVLKQARIN</sequence>
<dbReference type="GeneID" id="43590949"/>
<reference evidence="2" key="1">
    <citation type="submission" date="2017-08" db="EMBL/GenBank/DDBJ databases">
        <authorList>
            <person name="Cuomo C."/>
            <person name="Billmyre B."/>
            <person name="Heitman J."/>
        </authorList>
    </citation>
    <scope>NUCLEOTIDE SEQUENCE</scope>
    <source>
        <strain evidence="2">CBS 12478</strain>
    </source>
</reference>
<name>A0AAJ8LKD1_9TREE</name>
<dbReference type="KEGG" id="ksn:43590949"/>
<keyword evidence="3" id="KW-1185">Reference proteome</keyword>
<protein>
    <submittedName>
        <fullName evidence="2">Uncharacterized protein</fullName>
    </submittedName>
</protein>
<dbReference type="Proteomes" id="UP000322225">
    <property type="component" value="Chromosome 7"/>
</dbReference>